<feature type="transmembrane region" description="Helical" evidence="1">
    <location>
        <begin position="12"/>
        <end position="35"/>
    </location>
</feature>
<name>A0ABR5NFQ6_9GAMM</name>
<accession>A0ABR5NFQ6</accession>
<organism evidence="2 3">
    <name type="scientific">Stenotrophomonas nitritireducens</name>
    <dbReference type="NCBI Taxonomy" id="83617"/>
    <lineage>
        <taxon>Bacteria</taxon>
        <taxon>Pseudomonadati</taxon>
        <taxon>Pseudomonadota</taxon>
        <taxon>Gammaproteobacteria</taxon>
        <taxon>Lysobacterales</taxon>
        <taxon>Lysobacteraceae</taxon>
        <taxon>Stenotrophomonas</taxon>
    </lineage>
</organism>
<dbReference type="Proteomes" id="UP000050902">
    <property type="component" value="Unassembled WGS sequence"/>
</dbReference>
<dbReference type="EMBL" id="LDJG01000036">
    <property type="protein sequence ID" value="KRG54089.1"/>
    <property type="molecule type" value="Genomic_DNA"/>
</dbReference>
<protein>
    <submittedName>
        <fullName evidence="2">Uncharacterized protein</fullName>
    </submittedName>
</protein>
<reference evidence="2 3" key="1">
    <citation type="submission" date="2015-05" db="EMBL/GenBank/DDBJ databases">
        <title>Genome sequencing and analysis of members of genus Stenotrophomonas.</title>
        <authorList>
            <person name="Patil P.P."/>
            <person name="Midha S."/>
            <person name="Patil P.B."/>
        </authorList>
    </citation>
    <scope>NUCLEOTIDE SEQUENCE [LARGE SCALE GENOMIC DNA]</scope>
    <source>
        <strain evidence="2 3">DSM 12575</strain>
    </source>
</reference>
<comment type="caution">
    <text evidence="2">The sequence shown here is derived from an EMBL/GenBank/DDBJ whole genome shotgun (WGS) entry which is preliminary data.</text>
</comment>
<keyword evidence="1" id="KW-0472">Membrane</keyword>
<keyword evidence="1" id="KW-0812">Transmembrane</keyword>
<evidence type="ECO:0000313" key="2">
    <source>
        <dbReference type="EMBL" id="KRG54089.1"/>
    </source>
</evidence>
<evidence type="ECO:0000256" key="1">
    <source>
        <dbReference type="SAM" id="Phobius"/>
    </source>
</evidence>
<evidence type="ECO:0000313" key="3">
    <source>
        <dbReference type="Proteomes" id="UP000050902"/>
    </source>
</evidence>
<keyword evidence="3" id="KW-1185">Reference proteome</keyword>
<gene>
    <name evidence="2" type="ORF">ABB22_16860</name>
</gene>
<proteinExistence type="predicted"/>
<sequence length="208" mass="22164">MVQGQLAAKDSPVIAFILILVALVVIGAVTSIVVAQANKRGIGGYISGIPELSGDYIRVGEDGRTALVIDESRLKIALVYRSGEGIFHRLLSYGDVISAQIHEDGFVVTSTSRASQLAGAAVGGVLLGGVGAVVGAVTGKQTQVAKVKRVELRLVVSDVARPIHDVVFQDVESKRDGLIYQHSIQQAREWLGRFEAVIHRSKATPRED</sequence>
<keyword evidence="1" id="KW-1133">Transmembrane helix</keyword>